<proteinExistence type="predicted"/>
<feature type="transmembrane region" description="Helical" evidence="3">
    <location>
        <begin position="596"/>
        <end position="620"/>
    </location>
</feature>
<feature type="compositionally biased region" description="Polar residues" evidence="2">
    <location>
        <begin position="635"/>
        <end position="644"/>
    </location>
</feature>
<dbReference type="Gene3D" id="3.30.360.20">
    <property type="entry name" value="RNA 3'-terminal phosphate cyclase, insert domain"/>
    <property type="match status" value="1"/>
</dbReference>
<feature type="compositionally biased region" description="Basic and acidic residues" evidence="2">
    <location>
        <begin position="1"/>
        <end position="13"/>
    </location>
</feature>
<dbReference type="OrthoDB" id="25029at2759"/>
<keyword evidence="3" id="KW-0812">Transmembrane</keyword>
<feature type="region of interest" description="Disordered" evidence="2">
    <location>
        <begin position="631"/>
        <end position="666"/>
    </location>
</feature>
<comment type="caution">
    <text evidence="5">The sequence shown here is derived from an EMBL/GenBank/DDBJ whole genome shotgun (WGS) entry which is preliminary data.</text>
</comment>
<keyword evidence="6" id="KW-1185">Reference proteome</keyword>
<evidence type="ECO:0000256" key="1">
    <source>
        <dbReference type="ARBA" id="ARBA00021428"/>
    </source>
</evidence>
<dbReference type="GO" id="GO:0006396">
    <property type="term" value="P:RNA processing"/>
    <property type="evidence" value="ECO:0007669"/>
    <property type="project" value="InterPro"/>
</dbReference>
<dbReference type="EMBL" id="LJIJ01000706">
    <property type="protein sequence ID" value="ODM95137.1"/>
    <property type="molecule type" value="Genomic_DNA"/>
</dbReference>
<dbReference type="InterPro" id="IPR000228">
    <property type="entry name" value="RNA3'_term_phos_cyc"/>
</dbReference>
<organism evidence="5 6">
    <name type="scientific">Orchesella cincta</name>
    <name type="common">Springtail</name>
    <name type="synonym">Podura cincta</name>
    <dbReference type="NCBI Taxonomy" id="48709"/>
    <lineage>
        <taxon>Eukaryota</taxon>
        <taxon>Metazoa</taxon>
        <taxon>Ecdysozoa</taxon>
        <taxon>Arthropoda</taxon>
        <taxon>Hexapoda</taxon>
        <taxon>Collembola</taxon>
        <taxon>Entomobryomorpha</taxon>
        <taxon>Entomobryoidea</taxon>
        <taxon>Orchesellidae</taxon>
        <taxon>Orchesellinae</taxon>
        <taxon>Orchesella</taxon>
    </lineage>
</organism>
<feature type="transmembrane region" description="Helical" evidence="3">
    <location>
        <begin position="388"/>
        <end position="409"/>
    </location>
</feature>
<dbReference type="STRING" id="48709.A0A1D2MPZ4"/>
<name>A0A1D2MPZ4_ORCCI</name>
<evidence type="ECO:0000256" key="2">
    <source>
        <dbReference type="SAM" id="MobiDB-lite"/>
    </source>
</evidence>
<dbReference type="PANTHER" id="PTHR11096:SF0">
    <property type="entry name" value="RNA 3'-TERMINAL PHOSPHATE CYCLASE"/>
    <property type="match status" value="1"/>
</dbReference>
<dbReference type="Proteomes" id="UP000094527">
    <property type="component" value="Unassembled WGS sequence"/>
</dbReference>
<dbReference type="GO" id="GO:0003963">
    <property type="term" value="F:RNA-3'-phosphate cyclase activity"/>
    <property type="evidence" value="ECO:0007669"/>
    <property type="project" value="TreeGrafter"/>
</dbReference>
<dbReference type="Gene3D" id="3.65.10.20">
    <property type="entry name" value="RNA 3'-terminal phosphate cyclase domain"/>
    <property type="match status" value="1"/>
</dbReference>
<gene>
    <name evidence="5" type="ORF">Ocin01_11543</name>
</gene>
<feature type="domain" description="RNA 3'-terminal phosphate cyclase" evidence="4">
    <location>
        <begin position="19"/>
        <end position="341"/>
    </location>
</feature>
<feature type="transmembrane region" description="Helical" evidence="3">
    <location>
        <begin position="429"/>
        <end position="451"/>
    </location>
</feature>
<protein>
    <recommendedName>
        <fullName evidence="1">RNA 3'-terminal phosphate cyclase</fullName>
    </recommendedName>
</protein>
<evidence type="ECO:0000259" key="4">
    <source>
        <dbReference type="Pfam" id="PF01137"/>
    </source>
</evidence>
<dbReference type="PANTHER" id="PTHR11096">
    <property type="entry name" value="RNA 3' TERMINAL PHOSPHATE CYCLASE"/>
    <property type="match status" value="1"/>
</dbReference>
<feature type="transmembrane region" description="Helical" evidence="3">
    <location>
        <begin position="457"/>
        <end position="480"/>
    </location>
</feature>
<evidence type="ECO:0000313" key="5">
    <source>
        <dbReference type="EMBL" id="ODM95137.1"/>
    </source>
</evidence>
<dbReference type="SUPFAM" id="SSF55205">
    <property type="entry name" value="EPT/RTPC-like"/>
    <property type="match status" value="1"/>
</dbReference>
<dbReference type="InterPro" id="IPR036553">
    <property type="entry name" value="RPTC_insert"/>
</dbReference>
<dbReference type="AlphaFoldDB" id="A0A1D2MPZ4"/>
<sequence>MFNLIEEPKHEFRQPNGSYGEGGGQIIRNSVSYTCLLRKKMQVINIRANRPNPGLASQHLESILAMMRISGATTSKKPKKNDTEFDLDGTPIASTAEGVSTTIDLVTAGSVTLCMQCILPYLLTLKSKSSIRIIGGTHVLKSPSFDYLQRVFLPTMKKLLGYDVEAVLNNPGYFPRGGGSVDLHVNPIPTSSQFKRIEITERGKLTRMNAILNVTPQMKNMISQFKNRISSDTRDIEVRVVSYASVEYLLEFENSYAGFSYLAEGRRPNADQLFAGIDEVQAELRDFMKNSAALDKWMQDQLIIYMALSKITNPTLVSTIRSVIPTDHTLSAIHVSQLFTPNHKFSVLKNNDATFWLLKLREFAISEGFVMSLYPFFSTVNNSSLEKVLKILCLICWAFGGFVYVYNVYEAYEWTRIFPMPNELCAASWLMTISLRFLSLWMPMALLLVHWRLKAVWVPITYIAGCILAVIFSLTALIIIQRYRMEGYLRDQYFYLIREEMKTEFPPTVLSVLQSENCCSWFGPTDFSPNEVFDISDRVDNDLKFMQKLASCYGNVYVVTNNETGQLSFSPSKPAEDVPRECGSLYKRTANRVCNYVVYMTIMLWIFTIAFVILYALIYIQIRASPVAPAVSNDEPVQNSQNQPSDRHQSDADIPPQPVIDEQIID</sequence>
<accession>A0A1D2MPZ4</accession>
<keyword evidence="3" id="KW-0472">Membrane</keyword>
<dbReference type="InterPro" id="IPR037136">
    <property type="entry name" value="RNA3'_phos_cyclase_dom_sf"/>
</dbReference>
<evidence type="ECO:0000313" key="6">
    <source>
        <dbReference type="Proteomes" id="UP000094527"/>
    </source>
</evidence>
<dbReference type="InterPro" id="IPR013792">
    <property type="entry name" value="RNA3'P_cycl/enolpyr_Trfase_a/b"/>
</dbReference>
<reference evidence="5 6" key="1">
    <citation type="journal article" date="2016" name="Genome Biol. Evol.">
        <title>Gene Family Evolution Reflects Adaptation to Soil Environmental Stressors in the Genome of the Collembolan Orchesella cincta.</title>
        <authorList>
            <person name="Faddeeva-Vakhrusheva A."/>
            <person name="Derks M.F."/>
            <person name="Anvar S.Y."/>
            <person name="Agamennone V."/>
            <person name="Suring W."/>
            <person name="Smit S."/>
            <person name="van Straalen N.M."/>
            <person name="Roelofs D."/>
        </authorList>
    </citation>
    <scope>NUCLEOTIDE SEQUENCE [LARGE SCALE GENOMIC DNA]</scope>
    <source>
        <tissue evidence="5">Mixed pool</tissue>
    </source>
</reference>
<dbReference type="Pfam" id="PF01137">
    <property type="entry name" value="RTC"/>
    <property type="match status" value="1"/>
</dbReference>
<keyword evidence="3" id="KW-1133">Transmembrane helix</keyword>
<evidence type="ECO:0000256" key="3">
    <source>
        <dbReference type="SAM" id="Phobius"/>
    </source>
</evidence>
<feature type="region of interest" description="Disordered" evidence="2">
    <location>
        <begin position="1"/>
        <end position="21"/>
    </location>
</feature>
<dbReference type="InterPro" id="IPR023797">
    <property type="entry name" value="RNA3'_phos_cyclase_dom"/>
</dbReference>